<gene>
    <name evidence="1" type="ORF">IV500_08410</name>
</gene>
<dbReference type="AlphaFoldDB" id="A0A931G7K8"/>
<keyword evidence="2" id="KW-1185">Reference proteome</keyword>
<proteinExistence type="predicted"/>
<dbReference type="Proteomes" id="UP000655366">
    <property type="component" value="Unassembled WGS sequence"/>
</dbReference>
<sequence length="130" mass="13228">MVEFVFLAVLLMIPVVYLVITVGQLQAGAYAVTGAADQAAKVYVAAPEPAAARTAAEEAVVLAMADYGFGQNDVRLDLQCDPADCAGPGSLVTATVSLAVPLPLVPSLPGVQLTAATVEAAASQLVGRFR</sequence>
<evidence type="ECO:0008006" key="3">
    <source>
        <dbReference type="Google" id="ProtNLM"/>
    </source>
</evidence>
<reference evidence="1 2" key="1">
    <citation type="submission" date="2020-11" db="EMBL/GenBank/DDBJ databases">
        <title>Arthrobacter antarcticus sp. nov., isolated from Antarctic Soil.</title>
        <authorList>
            <person name="Li J."/>
        </authorList>
    </citation>
    <scope>NUCLEOTIDE SEQUENCE [LARGE SCALE GENOMIC DNA]</scope>
    <source>
        <strain evidence="1 2">Z1-20</strain>
    </source>
</reference>
<comment type="caution">
    <text evidence="1">The sequence shown here is derived from an EMBL/GenBank/DDBJ whole genome shotgun (WGS) entry which is preliminary data.</text>
</comment>
<protein>
    <recommendedName>
        <fullName evidence="3">TadE-like protein</fullName>
    </recommendedName>
</protein>
<organism evidence="1 2">
    <name type="scientific">Arthrobacter terrae</name>
    <dbReference type="NCBI Taxonomy" id="2935737"/>
    <lineage>
        <taxon>Bacteria</taxon>
        <taxon>Bacillati</taxon>
        <taxon>Actinomycetota</taxon>
        <taxon>Actinomycetes</taxon>
        <taxon>Micrococcales</taxon>
        <taxon>Micrococcaceae</taxon>
        <taxon>Arthrobacter</taxon>
    </lineage>
</organism>
<accession>A0A931G7K8</accession>
<name>A0A931G7K8_9MICC</name>
<dbReference type="EMBL" id="JADNYM010000009">
    <property type="protein sequence ID" value="MBG0739409.1"/>
    <property type="molecule type" value="Genomic_DNA"/>
</dbReference>
<evidence type="ECO:0000313" key="2">
    <source>
        <dbReference type="Proteomes" id="UP000655366"/>
    </source>
</evidence>
<evidence type="ECO:0000313" key="1">
    <source>
        <dbReference type="EMBL" id="MBG0739409.1"/>
    </source>
</evidence>